<dbReference type="InterPro" id="IPR052756">
    <property type="entry name" value="Alkyne_AA_exporter"/>
</dbReference>
<dbReference type="InterPro" id="IPR037185">
    <property type="entry name" value="EmrE-like"/>
</dbReference>
<evidence type="ECO:0000256" key="2">
    <source>
        <dbReference type="SAM" id="Phobius"/>
    </source>
</evidence>
<sequence>MLMTNRMKAILGASATIAVWATAFPFGKVALQSVDALTLSVARVVGGAILMLIIGVFKGLHIPTSWREWGLYILLGATGNFVYQVVFNEGLRTIPAATSSIIMALTPMTTALMALVVYKDKIRPIGWIFTITAFIGVAVIILWNSTLTIPMGAIWTLIGMILFAVYNILNRGLSLKGYNSITIAMWSMFTGAIMALPFADHAIEMIGAAPITAKLAMVYLAFFSSALGFVFWSYAFEHAEKVSDVTNFMYISPIVAAVVAAFLLGEYPNMGLYIGAPIILGSLFLFNRYR</sequence>
<dbReference type="GO" id="GO:0016020">
    <property type="term" value="C:membrane"/>
    <property type="evidence" value="ECO:0007669"/>
    <property type="project" value="InterPro"/>
</dbReference>
<feature type="transmembrane region" description="Helical" evidence="2">
    <location>
        <begin position="37"/>
        <end position="57"/>
    </location>
</feature>
<feature type="transmembrane region" description="Helical" evidence="2">
    <location>
        <begin position="149"/>
        <end position="169"/>
    </location>
</feature>
<feature type="transmembrane region" description="Helical" evidence="2">
    <location>
        <begin position="125"/>
        <end position="143"/>
    </location>
</feature>
<gene>
    <name evidence="4" type="ORF">HMPREF3233_01286</name>
</gene>
<dbReference type="PANTHER" id="PTHR12715">
    <property type="entry name" value="TRANSPORTER, DRUG/METABOLITE EXPORTER FAMILY"/>
    <property type="match status" value="1"/>
</dbReference>
<evidence type="ECO:0000313" key="5">
    <source>
        <dbReference type="Proteomes" id="UP000070226"/>
    </source>
</evidence>
<feature type="transmembrane region" description="Helical" evidence="2">
    <location>
        <begin position="69"/>
        <end position="87"/>
    </location>
</feature>
<reference evidence="4 5" key="1">
    <citation type="submission" date="2016-01" db="EMBL/GenBank/DDBJ databases">
        <authorList>
            <person name="Oliw E.H."/>
        </authorList>
    </citation>
    <scope>NUCLEOTIDE SEQUENCE [LARGE SCALE GENOMIC DNA]</scope>
    <source>
        <strain evidence="4 5">CMW7756B</strain>
    </source>
</reference>
<protein>
    <submittedName>
        <fullName evidence="4">Putative membrane protein</fullName>
    </submittedName>
</protein>
<feature type="transmembrane region" description="Helical" evidence="2">
    <location>
        <begin position="93"/>
        <end position="118"/>
    </location>
</feature>
<dbReference type="PANTHER" id="PTHR12715:SF4">
    <property type="entry name" value="EAMA DOMAIN-CONTAINING PROTEIN"/>
    <property type="match status" value="1"/>
</dbReference>
<feature type="domain" description="EamA" evidence="3">
    <location>
        <begin position="151"/>
        <end position="287"/>
    </location>
</feature>
<comment type="similarity">
    <text evidence="1">Belongs to the EamA transporter family.</text>
</comment>
<evidence type="ECO:0000259" key="3">
    <source>
        <dbReference type="Pfam" id="PF00892"/>
    </source>
</evidence>
<comment type="caution">
    <text evidence="4">The sequence shown here is derived from an EMBL/GenBank/DDBJ whole genome shotgun (WGS) entry which is preliminary data.</text>
</comment>
<accession>A0A133S403</accession>
<keyword evidence="2" id="KW-0812">Transmembrane</keyword>
<dbReference type="Pfam" id="PF00892">
    <property type="entry name" value="EamA"/>
    <property type="match status" value="2"/>
</dbReference>
<dbReference type="Proteomes" id="UP000070226">
    <property type="component" value="Unassembled WGS sequence"/>
</dbReference>
<dbReference type="AlphaFoldDB" id="A0A133S403"/>
<organism evidence="4">
    <name type="scientific">Veillonella atypica</name>
    <dbReference type="NCBI Taxonomy" id="39777"/>
    <lineage>
        <taxon>Bacteria</taxon>
        <taxon>Bacillati</taxon>
        <taxon>Bacillota</taxon>
        <taxon>Negativicutes</taxon>
        <taxon>Veillonellales</taxon>
        <taxon>Veillonellaceae</taxon>
        <taxon>Veillonella</taxon>
    </lineage>
</organism>
<keyword evidence="2" id="KW-1133">Transmembrane helix</keyword>
<dbReference type="EMBL" id="LRQT01000055">
    <property type="protein sequence ID" value="KXA63646.1"/>
    <property type="molecule type" value="Genomic_DNA"/>
</dbReference>
<feature type="transmembrane region" description="Helical" evidence="2">
    <location>
        <begin position="181"/>
        <end position="199"/>
    </location>
</feature>
<feature type="transmembrane region" description="Helical" evidence="2">
    <location>
        <begin position="270"/>
        <end position="287"/>
    </location>
</feature>
<proteinExistence type="inferred from homology"/>
<dbReference type="SUPFAM" id="SSF103481">
    <property type="entry name" value="Multidrug resistance efflux transporter EmrE"/>
    <property type="match status" value="2"/>
</dbReference>
<feature type="transmembrane region" description="Helical" evidence="2">
    <location>
        <begin position="247"/>
        <end position="264"/>
    </location>
</feature>
<feature type="domain" description="EamA" evidence="3">
    <location>
        <begin position="8"/>
        <end position="141"/>
    </location>
</feature>
<evidence type="ECO:0000313" key="4">
    <source>
        <dbReference type="EMBL" id="KXA63646.1"/>
    </source>
</evidence>
<feature type="transmembrane region" description="Helical" evidence="2">
    <location>
        <begin position="211"/>
        <end position="235"/>
    </location>
</feature>
<dbReference type="PATRIC" id="fig|39777.7.peg.1251"/>
<keyword evidence="2" id="KW-0472">Membrane</keyword>
<evidence type="ECO:0000256" key="1">
    <source>
        <dbReference type="ARBA" id="ARBA00007362"/>
    </source>
</evidence>
<name>A0A133S403_9FIRM</name>
<dbReference type="InterPro" id="IPR000620">
    <property type="entry name" value="EamA_dom"/>
</dbReference>